<dbReference type="PANTHER" id="PTHR37610">
    <property type="entry name" value="CCHC-TYPE DOMAIN-CONTAINING PROTEIN"/>
    <property type="match status" value="1"/>
</dbReference>
<reference evidence="3" key="1">
    <citation type="submission" date="2025-08" db="UniProtKB">
        <authorList>
            <consortium name="RefSeq"/>
        </authorList>
    </citation>
    <scope>IDENTIFICATION</scope>
</reference>
<dbReference type="Pfam" id="PF14244">
    <property type="entry name" value="Retrotran_gag_3"/>
    <property type="match status" value="1"/>
</dbReference>
<evidence type="ECO:0000313" key="3">
    <source>
        <dbReference type="RefSeq" id="XP_011033354.1"/>
    </source>
</evidence>
<accession>A0AAJ6XWF4</accession>
<sequence>MDDNTPDSLTPHSSNSPGLVLISKPLEGHNYGQWSRSMRIALSDKNKLGFIDGTITPLASIDTKFAVWQRCNDMVLSWILQSLNPDIASSVFYCTSASMVWNDLKDRFSQSNDSRIFQIRQEIAEHQ</sequence>
<feature type="domain" description="Retrotransposon Copia-like N-terminal" evidence="1">
    <location>
        <begin position="12"/>
        <end position="55"/>
    </location>
</feature>
<evidence type="ECO:0000259" key="1">
    <source>
        <dbReference type="Pfam" id="PF14244"/>
    </source>
</evidence>
<dbReference type="RefSeq" id="XP_011033354.1">
    <property type="nucleotide sequence ID" value="XM_011035052.1"/>
</dbReference>
<keyword evidence="2" id="KW-1185">Reference proteome</keyword>
<organism evidence="2 3">
    <name type="scientific">Populus euphratica</name>
    <name type="common">Euphrates poplar</name>
    <dbReference type="NCBI Taxonomy" id="75702"/>
    <lineage>
        <taxon>Eukaryota</taxon>
        <taxon>Viridiplantae</taxon>
        <taxon>Streptophyta</taxon>
        <taxon>Embryophyta</taxon>
        <taxon>Tracheophyta</taxon>
        <taxon>Spermatophyta</taxon>
        <taxon>Magnoliopsida</taxon>
        <taxon>eudicotyledons</taxon>
        <taxon>Gunneridae</taxon>
        <taxon>Pentapetalae</taxon>
        <taxon>rosids</taxon>
        <taxon>fabids</taxon>
        <taxon>Malpighiales</taxon>
        <taxon>Salicaceae</taxon>
        <taxon>Saliceae</taxon>
        <taxon>Populus</taxon>
    </lineage>
</organism>
<dbReference type="InterPro" id="IPR029472">
    <property type="entry name" value="Copia-like_N"/>
</dbReference>
<dbReference type="AlphaFoldDB" id="A0AAJ6XWF4"/>
<protein>
    <submittedName>
        <fullName evidence="3">Uncharacterized protein LOC105131872</fullName>
    </submittedName>
</protein>
<dbReference type="PANTHER" id="PTHR37610:SF40">
    <property type="entry name" value="OS01G0909600 PROTEIN"/>
    <property type="match status" value="1"/>
</dbReference>
<proteinExistence type="predicted"/>
<dbReference type="Proteomes" id="UP000694918">
    <property type="component" value="Unplaced"/>
</dbReference>
<dbReference type="GeneID" id="105131872"/>
<evidence type="ECO:0000313" key="2">
    <source>
        <dbReference type="Proteomes" id="UP000694918"/>
    </source>
</evidence>
<dbReference type="KEGG" id="peu:105131872"/>
<name>A0AAJ6XWF4_POPEU</name>
<gene>
    <name evidence="3" type="primary">LOC105131872</name>
</gene>